<name>A0A0G1J7Y1_9BACT</name>
<dbReference type="Proteomes" id="UP000033901">
    <property type="component" value="Unassembled WGS sequence"/>
</dbReference>
<evidence type="ECO:0000313" key="1">
    <source>
        <dbReference type="EMBL" id="KKT67483.1"/>
    </source>
</evidence>
<organism evidence="1 2">
    <name type="scientific">Candidatus Curtissbacteria bacterium GW2011_GWC1_44_33</name>
    <dbReference type="NCBI Taxonomy" id="1618413"/>
    <lineage>
        <taxon>Bacteria</taxon>
        <taxon>Candidatus Curtissiibacteriota</taxon>
    </lineage>
</organism>
<gene>
    <name evidence="1" type="ORF">UW61_C0008G0011</name>
</gene>
<protein>
    <submittedName>
        <fullName evidence="1">Uncharacterized protein</fullName>
    </submittedName>
</protein>
<evidence type="ECO:0000313" key="2">
    <source>
        <dbReference type="Proteomes" id="UP000033901"/>
    </source>
</evidence>
<dbReference type="AlphaFoldDB" id="A0A0G1J7Y1"/>
<comment type="caution">
    <text evidence="1">The sequence shown here is derived from an EMBL/GenBank/DDBJ whole genome shotgun (WGS) entry which is preliminary data.</text>
</comment>
<reference evidence="1 2" key="1">
    <citation type="journal article" date="2015" name="Nature">
        <title>rRNA introns, odd ribosomes, and small enigmatic genomes across a large radiation of phyla.</title>
        <authorList>
            <person name="Brown C.T."/>
            <person name="Hug L.A."/>
            <person name="Thomas B.C."/>
            <person name="Sharon I."/>
            <person name="Castelle C.J."/>
            <person name="Singh A."/>
            <person name="Wilkins M.J."/>
            <person name="Williams K.H."/>
            <person name="Banfield J.F."/>
        </authorList>
    </citation>
    <scope>NUCLEOTIDE SEQUENCE [LARGE SCALE GENOMIC DNA]</scope>
</reference>
<accession>A0A0G1J7Y1</accession>
<sequence>MSTEVPGEDSPAVEIPKDSFRVQMNYNPEFLYTLLTQDNKSRKILFDSNWMEISEVDYDPFDLLYAGLRSELKIKLQPEWQDRSTKSFWLEGSFWDVETMRARGWESRAQDIQREFLLMGEDLDLTTDENASWIKRLVTHNQNLNWALWINAFHQSGGLEPYVLPERRLGVGEVKNAGIKLIFPFPSTLDLNSPHDIEEGLAAFMAIFEKTVRVLYRIDKKHLPLKNLVFEPGASSKEKSEHYLAICSYCNTHYSIVHGPECPGCGAAVPKFS</sequence>
<dbReference type="EMBL" id="LCIZ01000008">
    <property type="protein sequence ID" value="KKT67483.1"/>
    <property type="molecule type" value="Genomic_DNA"/>
</dbReference>
<proteinExistence type="predicted"/>